<dbReference type="OMA" id="NIMFATR"/>
<dbReference type="Proteomes" id="UP000256601">
    <property type="component" value="Unassembled WGS sequence"/>
</dbReference>
<dbReference type="AlphaFoldDB" id="A0A1H6PH92"/>
<dbReference type="VEuPathDB" id="FungiDB:YALI0_B21120g"/>
<dbReference type="InterPro" id="IPR018859">
    <property type="entry name" value="BAR_dom-cont"/>
</dbReference>
<protein>
    <submittedName>
        <fullName evidence="3">BAR domain-containing family protein</fullName>
    </submittedName>
</protein>
<proteinExistence type="predicted"/>
<feature type="domain" description="BAR" evidence="1">
    <location>
        <begin position="15"/>
        <end position="286"/>
    </location>
</feature>
<dbReference type="EMBL" id="CP017554">
    <property type="protein sequence ID" value="AOW02012.1"/>
    <property type="molecule type" value="Genomic_DNA"/>
</dbReference>
<evidence type="ECO:0000313" key="4">
    <source>
        <dbReference type="Proteomes" id="UP000182444"/>
    </source>
</evidence>
<dbReference type="eggNOG" id="ENOG502QQ2V">
    <property type="taxonomic scope" value="Eukaryota"/>
</dbReference>
<dbReference type="SUPFAM" id="SSF103657">
    <property type="entry name" value="BAR/IMD domain-like"/>
    <property type="match status" value="1"/>
</dbReference>
<dbReference type="VEuPathDB" id="FungiDB:YALI1_B27534g"/>
<dbReference type="SMART" id="SM00721">
    <property type="entry name" value="BAR"/>
    <property type="match status" value="1"/>
</dbReference>
<evidence type="ECO:0000313" key="3">
    <source>
        <dbReference type="EMBL" id="RDW28981.1"/>
    </source>
</evidence>
<dbReference type="KEGG" id="yli:2906797"/>
<dbReference type="InterPro" id="IPR027267">
    <property type="entry name" value="AH/BAR_dom_sf"/>
</dbReference>
<evidence type="ECO:0000259" key="1">
    <source>
        <dbReference type="SMART" id="SM00721"/>
    </source>
</evidence>
<dbReference type="CDD" id="cd07600">
    <property type="entry name" value="BAR_Gvp36"/>
    <property type="match status" value="1"/>
</dbReference>
<dbReference type="Gene3D" id="1.20.1270.60">
    <property type="entry name" value="Arfaptin homology (AH) domain/BAR domain"/>
    <property type="match status" value="1"/>
</dbReference>
<evidence type="ECO:0000313" key="5">
    <source>
        <dbReference type="Proteomes" id="UP000256601"/>
    </source>
</evidence>
<dbReference type="RefSeq" id="XP_501167.1">
    <property type="nucleotide sequence ID" value="XM_501167.1"/>
</dbReference>
<dbReference type="EMBL" id="KZ858948">
    <property type="protein sequence ID" value="RDW28981.1"/>
    <property type="molecule type" value="Genomic_DNA"/>
</dbReference>
<dbReference type="Proteomes" id="UP000182444">
    <property type="component" value="Chromosome 1B"/>
</dbReference>
<dbReference type="InterPro" id="IPR004148">
    <property type="entry name" value="BAR_dom"/>
</dbReference>
<dbReference type="GeneID" id="2906797"/>
<evidence type="ECO:0000313" key="2">
    <source>
        <dbReference type="EMBL" id="AOW02012.1"/>
    </source>
</evidence>
<dbReference type="GO" id="GO:0005737">
    <property type="term" value="C:cytoplasm"/>
    <property type="evidence" value="ECO:0007669"/>
    <property type="project" value="InterPro"/>
</dbReference>
<dbReference type="Pfam" id="PF10455">
    <property type="entry name" value="BAR_2"/>
    <property type="match status" value="1"/>
</dbReference>
<reference evidence="3 5" key="2">
    <citation type="submission" date="2018-07" db="EMBL/GenBank/DDBJ databases">
        <title>Draft Genome Assemblies for Five Robust Yarrowia lipolytica Strains Exhibiting High Lipid Production and Pentose Sugar Utilization and Sugar Alcohol Secretion from Undetoxified Lignocellulosic Biomass Hydrolysates.</title>
        <authorList>
            <consortium name="DOE Joint Genome Institute"/>
            <person name="Walker C."/>
            <person name="Ryu S."/>
            <person name="Na H."/>
            <person name="Zane M."/>
            <person name="LaButti K."/>
            <person name="Lipzen A."/>
            <person name="Haridas S."/>
            <person name="Barry K."/>
            <person name="Grigoriev I.V."/>
            <person name="Quarterman J."/>
            <person name="Slininger P."/>
            <person name="Dien B."/>
            <person name="Trinh C.T."/>
        </authorList>
    </citation>
    <scope>NUCLEOTIDE SEQUENCE [LARGE SCALE GENOMIC DNA]</scope>
    <source>
        <strain evidence="3 5">YB392</strain>
    </source>
</reference>
<name>A0A1H6PH92_YARLL</name>
<reference evidence="2 4" key="1">
    <citation type="journal article" date="2016" name="PLoS ONE">
        <title>Sequence Assembly of Yarrowia lipolytica Strain W29/CLIB89 Shows Transposable Element Diversity.</title>
        <authorList>
            <person name="Magnan C."/>
            <person name="Yu J."/>
            <person name="Chang I."/>
            <person name="Jahn E."/>
            <person name="Kanomata Y."/>
            <person name="Wu J."/>
            <person name="Zeller M."/>
            <person name="Oakes M."/>
            <person name="Baldi P."/>
            <person name="Sandmeyer S."/>
        </authorList>
    </citation>
    <scope>NUCLEOTIDE SEQUENCE [LARGE SCALE GENOMIC DNA]</scope>
    <source>
        <strain evidence="2">CLIB89</strain>
        <strain evidence="4">CLIB89(W29)</strain>
    </source>
</reference>
<accession>A0A1H6PH92</accession>
<organism evidence="2 4">
    <name type="scientific">Yarrowia lipolytica</name>
    <name type="common">Candida lipolytica</name>
    <dbReference type="NCBI Taxonomy" id="4952"/>
    <lineage>
        <taxon>Eukaryota</taxon>
        <taxon>Fungi</taxon>
        <taxon>Dikarya</taxon>
        <taxon>Ascomycota</taxon>
        <taxon>Saccharomycotina</taxon>
        <taxon>Dipodascomycetes</taxon>
        <taxon>Dipodascales</taxon>
        <taxon>Dipodascales incertae sedis</taxon>
        <taxon>Yarrowia</taxon>
    </lineage>
</organism>
<dbReference type="OrthoDB" id="5549748at2759"/>
<gene>
    <name evidence="3" type="ORF">B0I71DRAFT_126653</name>
    <name evidence="2" type="ORF">YALI1_B27534g</name>
</gene>
<sequence length="304" mass="33254">MSFNFNDSLNSLSTTFSPWAKRTQRMVQEKLGNVEDVTELPQEYLELEARVDALKIVHQKLLAVTSNYENEGYDYPPNLRESLSDLSKTITEKVQGLSQVSSAAEAQSVLTTPGSKKDPKTMNHALGRAALGGVAALKEAGADSDDPLSESLQKYAIAEEKIGEGRLSQDTLIANKFNAAFHTTLNTSLQFAAKARANVRNARLTLDAVKASAKAAKPEQQGAARAEVEQAEDEFVAATEEAVGVMKNALDTPEPLRNLVELVSAQLAYHKLAYETLKDLLPEVEELQTTQETKYRESREAAIN</sequence>